<evidence type="ECO:0000256" key="1">
    <source>
        <dbReference type="SAM" id="Phobius"/>
    </source>
</evidence>
<dbReference type="Proteomes" id="UP001236404">
    <property type="component" value="Unassembled WGS sequence"/>
</dbReference>
<proteinExistence type="predicted"/>
<dbReference type="EMBL" id="JAUCMN010000020">
    <property type="protein sequence ID" value="MDM7893185.1"/>
    <property type="molecule type" value="Genomic_DNA"/>
</dbReference>
<evidence type="ECO:0000313" key="2">
    <source>
        <dbReference type="EMBL" id="MDM7893185.1"/>
    </source>
</evidence>
<keyword evidence="3" id="KW-1185">Reference proteome</keyword>
<reference evidence="2 3" key="1">
    <citation type="submission" date="2023-06" db="EMBL/GenBank/DDBJ databases">
        <authorList>
            <person name="Feng G."/>
            <person name="Li J."/>
            <person name="Zhu H."/>
        </authorList>
    </citation>
    <scope>NUCLEOTIDE SEQUENCE [LARGE SCALE GENOMIC DNA]</scope>
    <source>
        <strain evidence="2 3">RHCKG28</strain>
    </source>
</reference>
<keyword evidence="1" id="KW-1133">Transmembrane helix</keyword>
<keyword evidence="1" id="KW-0472">Membrane</keyword>
<dbReference type="RefSeq" id="WP_289475608.1">
    <property type="nucleotide sequence ID" value="NZ_JAUCMN010000020.1"/>
</dbReference>
<feature type="transmembrane region" description="Helical" evidence="1">
    <location>
        <begin position="21"/>
        <end position="48"/>
    </location>
</feature>
<name>A0ABT7TU98_9MICO</name>
<accession>A0ABT7TU98</accession>
<sequence length="192" mass="19994">MSTTASLERRLRRRSIHRSRSTAVAITLVVIALIAAWIGTEAVLHAIGQRPLLADPQTIADTALKPDAAFTTIAEVIAAALVLAGIILIVLACKPGRQPRSVVDHDRGAVVIDTRILASTAANAAALAAGVPESNTSASAKGHRTQVHVVPLSGIPVDTRVVEHAVQDRLSRLGGKHGTSVKVTVDQKGTLA</sequence>
<feature type="transmembrane region" description="Helical" evidence="1">
    <location>
        <begin position="68"/>
        <end position="91"/>
    </location>
</feature>
<organism evidence="2 3">
    <name type="scientific">Curtobacterium caseinilyticum</name>
    <dbReference type="NCBI Taxonomy" id="3055137"/>
    <lineage>
        <taxon>Bacteria</taxon>
        <taxon>Bacillati</taxon>
        <taxon>Actinomycetota</taxon>
        <taxon>Actinomycetes</taxon>
        <taxon>Micrococcales</taxon>
        <taxon>Microbacteriaceae</taxon>
        <taxon>Curtobacterium</taxon>
    </lineage>
</organism>
<protein>
    <submittedName>
        <fullName evidence="2">DUF6286 domain-containing protein</fullName>
    </submittedName>
</protein>
<comment type="caution">
    <text evidence="2">The sequence shown here is derived from an EMBL/GenBank/DDBJ whole genome shotgun (WGS) entry which is preliminary data.</text>
</comment>
<evidence type="ECO:0000313" key="3">
    <source>
        <dbReference type="Proteomes" id="UP001236404"/>
    </source>
</evidence>
<keyword evidence="1" id="KW-0812">Transmembrane</keyword>
<gene>
    <name evidence="2" type="ORF">QUG93_15970</name>
</gene>